<gene>
    <name evidence="1" type="ORF">RchiOBHm_Chr6g0283011</name>
</gene>
<dbReference type="EMBL" id="PDCK01000044">
    <property type="protein sequence ID" value="PRQ25374.1"/>
    <property type="molecule type" value="Genomic_DNA"/>
</dbReference>
<comment type="caution">
    <text evidence="1">The sequence shown here is derived from an EMBL/GenBank/DDBJ whole genome shotgun (WGS) entry which is preliminary data.</text>
</comment>
<keyword evidence="2" id="KW-1185">Reference proteome</keyword>
<sequence length="62" mass="7238">MDPKINWALEQAFNLKLDFSETGDDFVVLRLMLRKCFKESYILQPGYGLLNIKPEAPLQKLH</sequence>
<proteinExistence type="predicted"/>
<evidence type="ECO:0000313" key="1">
    <source>
        <dbReference type="EMBL" id="PRQ25374.1"/>
    </source>
</evidence>
<organism evidence="1 2">
    <name type="scientific">Rosa chinensis</name>
    <name type="common">China rose</name>
    <dbReference type="NCBI Taxonomy" id="74649"/>
    <lineage>
        <taxon>Eukaryota</taxon>
        <taxon>Viridiplantae</taxon>
        <taxon>Streptophyta</taxon>
        <taxon>Embryophyta</taxon>
        <taxon>Tracheophyta</taxon>
        <taxon>Spermatophyta</taxon>
        <taxon>Magnoliopsida</taxon>
        <taxon>eudicotyledons</taxon>
        <taxon>Gunneridae</taxon>
        <taxon>Pentapetalae</taxon>
        <taxon>rosids</taxon>
        <taxon>fabids</taxon>
        <taxon>Rosales</taxon>
        <taxon>Rosaceae</taxon>
        <taxon>Rosoideae</taxon>
        <taxon>Rosoideae incertae sedis</taxon>
        <taxon>Rosa</taxon>
    </lineage>
</organism>
<dbReference type="Proteomes" id="UP000238479">
    <property type="component" value="Chromosome 6"/>
</dbReference>
<accession>A0A2P6PTY6</accession>
<reference evidence="1 2" key="1">
    <citation type="journal article" date="2018" name="Nat. Genet.">
        <title>The Rosa genome provides new insights in the design of modern roses.</title>
        <authorList>
            <person name="Bendahmane M."/>
        </authorList>
    </citation>
    <scope>NUCLEOTIDE SEQUENCE [LARGE SCALE GENOMIC DNA]</scope>
    <source>
        <strain evidence="2">cv. Old Blush</strain>
    </source>
</reference>
<dbReference type="Gramene" id="PRQ25374">
    <property type="protein sequence ID" value="PRQ25374"/>
    <property type="gene ID" value="RchiOBHm_Chr6g0283011"/>
</dbReference>
<evidence type="ECO:0000313" key="2">
    <source>
        <dbReference type="Proteomes" id="UP000238479"/>
    </source>
</evidence>
<protein>
    <submittedName>
        <fullName evidence="1">Uncharacterized protein</fullName>
    </submittedName>
</protein>
<name>A0A2P6PTY6_ROSCH</name>
<dbReference type="AlphaFoldDB" id="A0A2P6PTY6"/>